<dbReference type="InterPro" id="IPR016135">
    <property type="entry name" value="UBQ-conjugating_enzyme/RWD"/>
</dbReference>
<proteinExistence type="inferred from homology"/>
<dbReference type="InterPro" id="IPR023582">
    <property type="entry name" value="Impact"/>
</dbReference>
<keyword evidence="3" id="KW-0963">Cytoplasm</keyword>
<evidence type="ECO:0000256" key="1">
    <source>
        <dbReference type="ARBA" id="ARBA00004496"/>
    </source>
</evidence>
<evidence type="ECO:0000256" key="3">
    <source>
        <dbReference type="ARBA" id="ARBA00022490"/>
    </source>
</evidence>
<dbReference type="STRING" id="67003.A0A1X0P3C9"/>
<comment type="similarity">
    <text evidence="2">Belongs to the IMPACT family.</text>
</comment>
<sequence>MQEAEEEIAEEIEMLLAICPDEVQRHPTDPTTLIASLPFRFILHITIPPRGYPHSSRPHLFTAEGPNAPLVSAFAAQLTREVRETIPLGAPMLLQILTVAQRIAGEVEETHNSAMANAAAMREAEEEQLLQEHAEREATAVEVWAGTPINDRKSKFVAHMARVRCEEDVRDVVMHLRQQKSIAEAAHPTIYAYRYIDSAGVVHQDCDDDGETGAAGRILFLLEQMKVNGYVIVVTRWFGGILLGPDRFKHIMEVSRNMLLTIPQREEGKEEEEGQR</sequence>
<dbReference type="SUPFAM" id="SSF54211">
    <property type="entry name" value="Ribosomal protein S5 domain 2-like"/>
    <property type="match status" value="1"/>
</dbReference>
<evidence type="ECO:0000256" key="4">
    <source>
        <dbReference type="ARBA" id="ARBA00022491"/>
    </source>
</evidence>
<evidence type="ECO:0000256" key="5">
    <source>
        <dbReference type="ARBA" id="ARBA00022845"/>
    </source>
</evidence>
<dbReference type="InterPro" id="IPR020568">
    <property type="entry name" value="Ribosomal_Su5_D2-typ_SF"/>
</dbReference>
<comment type="subcellular location">
    <subcellularLocation>
        <location evidence="1">Cytoplasm</location>
    </subcellularLocation>
</comment>
<protein>
    <submittedName>
        <fullName evidence="9">Uncharacterized protein</fullName>
    </submittedName>
</protein>
<dbReference type="GO" id="GO:0140469">
    <property type="term" value="P:GCN2-mediated signaling"/>
    <property type="evidence" value="ECO:0007669"/>
    <property type="project" value="TreeGrafter"/>
</dbReference>
<evidence type="ECO:0000256" key="6">
    <source>
        <dbReference type="ARBA" id="ARBA00023016"/>
    </source>
</evidence>
<dbReference type="GO" id="GO:0006446">
    <property type="term" value="P:regulation of translational initiation"/>
    <property type="evidence" value="ECO:0007669"/>
    <property type="project" value="TreeGrafter"/>
</dbReference>
<evidence type="ECO:0000256" key="2">
    <source>
        <dbReference type="ARBA" id="ARBA00007665"/>
    </source>
</evidence>
<dbReference type="GO" id="GO:0005737">
    <property type="term" value="C:cytoplasm"/>
    <property type="evidence" value="ECO:0007669"/>
    <property type="project" value="UniProtKB-SubCell"/>
</dbReference>
<reference evidence="9 10" key="1">
    <citation type="submission" date="2017-03" db="EMBL/GenBank/DDBJ databases">
        <title>An alternative strategy for trypanosome survival in the mammalian bloodstream revealed through genome and transcriptome analysis of the ubiquitous bovine parasite Trypanosoma (Megatrypanum) theileri.</title>
        <authorList>
            <person name="Kelly S."/>
            <person name="Ivens A."/>
            <person name="Mott A."/>
            <person name="O'Neill E."/>
            <person name="Emms D."/>
            <person name="Macleod O."/>
            <person name="Voorheis P."/>
            <person name="Matthews J."/>
            <person name="Matthews K."/>
            <person name="Carrington M."/>
        </authorList>
    </citation>
    <scope>NUCLEOTIDE SEQUENCE [LARGE SCALE GENOMIC DNA]</scope>
    <source>
        <strain evidence="9">Edinburgh</strain>
    </source>
</reference>
<dbReference type="SUPFAM" id="SSF54495">
    <property type="entry name" value="UBC-like"/>
    <property type="match status" value="1"/>
</dbReference>
<accession>A0A1X0P3C9</accession>
<evidence type="ECO:0000259" key="8">
    <source>
        <dbReference type="Pfam" id="PF05773"/>
    </source>
</evidence>
<dbReference type="InterPro" id="IPR001498">
    <property type="entry name" value="Impact_N"/>
</dbReference>
<dbReference type="VEuPathDB" id="TriTrypDB:TM35_000063230"/>
<keyword evidence="5" id="KW-0810">Translation regulation</keyword>
<dbReference type="Proteomes" id="UP000192257">
    <property type="component" value="Unassembled WGS sequence"/>
</dbReference>
<dbReference type="EMBL" id="NBCO01000006">
    <property type="protein sequence ID" value="ORC91318.1"/>
    <property type="molecule type" value="Genomic_DNA"/>
</dbReference>
<dbReference type="InterPro" id="IPR006575">
    <property type="entry name" value="RWD_dom"/>
</dbReference>
<dbReference type="PANTHER" id="PTHR16301:SF25">
    <property type="entry name" value="PROTEIN IMPACT"/>
    <property type="match status" value="1"/>
</dbReference>
<dbReference type="Pfam" id="PF01205">
    <property type="entry name" value="Impact_N"/>
    <property type="match status" value="1"/>
</dbReference>
<keyword evidence="10" id="KW-1185">Reference proteome</keyword>
<dbReference type="OrthoDB" id="69641at2759"/>
<dbReference type="InterPro" id="IPR036956">
    <property type="entry name" value="Impact_N_sf"/>
</dbReference>
<dbReference type="RefSeq" id="XP_028885384.1">
    <property type="nucleotide sequence ID" value="XM_029023360.1"/>
</dbReference>
<dbReference type="Gene3D" id="3.30.230.30">
    <property type="entry name" value="Impact, N-terminal domain"/>
    <property type="match status" value="1"/>
</dbReference>
<feature type="domain" description="Impact N-terminal" evidence="7">
    <location>
        <begin position="152"/>
        <end position="259"/>
    </location>
</feature>
<evidence type="ECO:0000259" key="7">
    <source>
        <dbReference type="Pfam" id="PF01205"/>
    </source>
</evidence>
<evidence type="ECO:0000313" key="9">
    <source>
        <dbReference type="EMBL" id="ORC91318.1"/>
    </source>
</evidence>
<dbReference type="Gene3D" id="3.10.110.10">
    <property type="entry name" value="Ubiquitin Conjugating Enzyme"/>
    <property type="match status" value="1"/>
</dbReference>
<keyword evidence="4" id="KW-0678">Repressor</keyword>
<comment type="caution">
    <text evidence="9">The sequence shown here is derived from an EMBL/GenBank/DDBJ whole genome shotgun (WGS) entry which is preliminary data.</text>
</comment>
<name>A0A1X0P3C9_9TRYP</name>
<gene>
    <name evidence="9" type="ORF">TM35_000063230</name>
</gene>
<organism evidence="9 10">
    <name type="scientific">Trypanosoma theileri</name>
    <dbReference type="NCBI Taxonomy" id="67003"/>
    <lineage>
        <taxon>Eukaryota</taxon>
        <taxon>Discoba</taxon>
        <taxon>Euglenozoa</taxon>
        <taxon>Kinetoplastea</taxon>
        <taxon>Metakinetoplastina</taxon>
        <taxon>Trypanosomatida</taxon>
        <taxon>Trypanosomatidae</taxon>
        <taxon>Trypanosoma</taxon>
    </lineage>
</organism>
<dbReference type="GeneID" id="39983140"/>
<dbReference type="AlphaFoldDB" id="A0A1X0P3C9"/>
<dbReference type="PANTHER" id="PTHR16301">
    <property type="entry name" value="IMPACT-RELATED"/>
    <property type="match status" value="1"/>
</dbReference>
<evidence type="ECO:0000313" key="10">
    <source>
        <dbReference type="Proteomes" id="UP000192257"/>
    </source>
</evidence>
<feature type="domain" description="RWD" evidence="8">
    <location>
        <begin position="6"/>
        <end position="102"/>
    </location>
</feature>
<keyword evidence="6" id="KW-0346">Stress response</keyword>
<dbReference type="CDD" id="cd11605">
    <property type="entry name" value="RWD_DRWD_ELF-like"/>
    <property type="match status" value="1"/>
</dbReference>
<dbReference type="Pfam" id="PF05773">
    <property type="entry name" value="RWD"/>
    <property type="match status" value="1"/>
</dbReference>